<protein>
    <submittedName>
        <fullName evidence="1">Uncharacterized protein</fullName>
    </submittedName>
</protein>
<proteinExistence type="predicted"/>
<feature type="non-terminal residue" evidence="1">
    <location>
        <position position="35"/>
    </location>
</feature>
<dbReference type="AlphaFoldDB" id="A0A087UJU8"/>
<name>A0A087UJU8_STEMI</name>
<reference evidence="1 2" key="1">
    <citation type="submission" date="2013-11" db="EMBL/GenBank/DDBJ databases">
        <title>Genome sequencing of Stegodyphus mimosarum.</title>
        <authorList>
            <person name="Bechsgaard J."/>
        </authorList>
    </citation>
    <scope>NUCLEOTIDE SEQUENCE [LARGE SCALE GENOMIC DNA]</scope>
</reference>
<dbReference type="Proteomes" id="UP000054359">
    <property type="component" value="Unassembled WGS sequence"/>
</dbReference>
<gene>
    <name evidence="1" type="ORF">X975_10657</name>
</gene>
<dbReference type="EMBL" id="KK120151">
    <property type="protein sequence ID" value="KFM77637.1"/>
    <property type="molecule type" value="Genomic_DNA"/>
</dbReference>
<accession>A0A087UJU8</accession>
<organism evidence="1 2">
    <name type="scientific">Stegodyphus mimosarum</name>
    <name type="common">African social velvet spider</name>
    <dbReference type="NCBI Taxonomy" id="407821"/>
    <lineage>
        <taxon>Eukaryota</taxon>
        <taxon>Metazoa</taxon>
        <taxon>Ecdysozoa</taxon>
        <taxon>Arthropoda</taxon>
        <taxon>Chelicerata</taxon>
        <taxon>Arachnida</taxon>
        <taxon>Araneae</taxon>
        <taxon>Araneomorphae</taxon>
        <taxon>Entelegynae</taxon>
        <taxon>Eresoidea</taxon>
        <taxon>Eresidae</taxon>
        <taxon>Stegodyphus</taxon>
    </lineage>
</organism>
<evidence type="ECO:0000313" key="2">
    <source>
        <dbReference type="Proteomes" id="UP000054359"/>
    </source>
</evidence>
<sequence length="35" mass="3924">FHNSSLPTVWLTTNLTISSALRPCSYSLTKLPFLN</sequence>
<evidence type="ECO:0000313" key="1">
    <source>
        <dbReference type="EMBL" id="KFM77637.1"/>
    </source>
</evidence>
<keyword evidence="2" id="KW-1185">Reference proteome</keyword>
<feature type="non-terminal residue" evidence="1">
    <location>
        <position position="1"/>
    </location>
</feature>